<dbReference type="Proteomes" id="UP000198908">
    <property type="component" value="Unassembled WGS sequence"/>
</dbReference>
<organism evidence="3 4">
    <name type="scientific">Paraburkholderia lycopersici</name>
    <dbReference type="NCBI Taxonomy" id="416944"/>
    <lineage>
        <taxon>Bacteria</taxon>
        <taxon>Pseudomonadati</taxon>
        <taxon>Pseudomonadota</taxon>
        <taxon>Betaproteobacteria</taxon>
        <taxon>Burkholderiales</taxon>
        <taxon>Burkholderiaceae</taxon>
        <taxon>Paraburkholderia</taxon>
    </lineage>
</organism>
<protein>
    <recommendedName>
        <fullName evidence="2">Tlde1 domain-containing protein</fullName>
    </recommendedName>
</protein>
<name>A0A1G6U9W0_9BURK</name>
<feature type="domain" description="Tlde1" evidence="2">
    <location>
        <begin position="25"/>
        <end position="141"/>
    </location>
</feature>
<dbReference type="AlphaFoldDB" id="A0A1G6U9W0"/>
<accession>A0A1G6U9W0</accession>
<evidence type="ECO:0000256" key="1">
    <source>
        <dbReference type="SAM" id="MobiDB-lite"/>
    </source>
</evidence>
<reference evidence="4" key="1">
    <citation type="submission" date="2016-09" db="EMBL/GenBank/DDBJ databases">
        <authorList>
            <person name="Varghese N."/>
            <person name="Submissions S."/>
        </authorList>
    </citation>
    <scope>NUCLEOTIDE SEQUENCE [LARGE SCALE GENOMIC DNA]</scope>
    <source>
        <strain evidence="4">TNe-862</strain>
    </source>
</reference>
<keyword evidence="4" id="KW-1185">Reference proteome</keyword>
<dbReference type="InterPro" id="IPR021225">
    <property type="entry name" value="Tlde1_dom"/>
</dbReference>
<proteinExistence type="predicted"/>
<gene>
    <name evidence="3" type="ORF">SAMN05421548_118126</name>
</gene>
<evidence type="ECO:0000259" key="2">
    <source>
        <dbReference type="Pfam" id="PF10908"/>
    </source>
</evidence>
<evidence type="ECO:0000313" key="3">
    <source>
        <dbReference type="EMBL" id="SDD38158.1"/>
    </source>
</evidence>
<dbReference type="Pfam" id="PF10908">
    <property type="entry name" value="Tlde1_dom"/>
    <property type="match status" value="1"/>
</dbReference>
<evidence type="ECO:0000313" key="4">
    <source>
        <dbReference type="Proteomes" id="UP000198908"/>
    </source>
</evidence>
<feature type="region of interest" description="Disordered" evidence="1">
    <location>
        <begin position="28"/>
        <end position="47"/>
    </location>
</feature>
<dbReference type="OrthoDB" id="6490254at2"/>
<dbReference type="EMBL" id="FMYQ01000018">
    <property type="protein sequence ID" value="SDD38158.1"/>
    <property type="molecule type" value="Genomic_DNA"/>
</dbReference>
<feature type="compositionally biased region" description="Basic and acidic residues" evidence="1">
    <location>
        <begin position="32"/>
        <end position="46"/>
    </location>
</feature>
<sequence length="160" mass="17842">MPVSCTFVLNRKTTSVLACDGIAPMTAFSGQKEGRDNPDDTAKEDIGPLPKGKYFLVDRQSGGILGGFRDWWSAHGFGTTDRTRWFMIWNPATGDKTNIDGITRGSFRLHPMGPRRLSEGCVTVVNPYDFDRLEKFLRSQKPSLPVPETDLKAYGTLEIK</sequence>